<dbReference type="Pfam" id="PF14303">
    <property type="entry name" value="NAM-associated"/>
    <property type="match status" value="1"/>
</dbReference>
<dbReference type="InterPro" id="IPR029466">
    <property type="entry name" value="NAM-associated_C"/>
</dbReference>
<feature type="domain" description="No apical meristem-associated C-terminal" evidence="1">
    <location>
        <begin position="115"/>
        <end position="181"/>
    </location>
</feature>
<protein>
    <recommendedName>
        <fullName evidence="1">No apical meristem-associated C-terminal domain-containing protein</fullName>
    </recommendedName>
</protein>
<sequence length="194" mass="21824">MANNNGAFSKVKMPKLDKKNFLHWSTRIKAHLRHKFLIKYINKPAALLAGAAAKAIAKKHAKVVDIHIAIFYKDKVPGSSQSLGSLKARWGVLQRTISKFRVCVNQVEHFNQSGASTEDKLKGALQLFSEDQNNIFELEAESLRMIANNGATKSQVKIMNQDLTKLNEDLKEFFKLKKQEILNNLCKQASSSTQ</sequence>
<comment type="caution">
    <text evidence="2">The sequence shown here is derived from an EMBL/GenBank/DDBJ whole genome shotgun (WGS) entry which is preliminary data.</text>
</comment>
<name>A0A2N5W1N1_9BASI</name>
<organism evidence="2 3">
    <name type="scientific">Puccinia coronata f. sp. avenae</name>
    <dbReference type="NCBI Taxonomy" id="200324"/>
    <lineage>
        <taxon>Eukaryota</taxon>
        <taxon>Fungi</taxon>
        <taxon>Dikarya</taxon>
        <taxon>Basidiomycota</taxon>
        <taxon>Pucciniomycotina</taxon>
        <taxon>Pucciniomycetes</taxon>
        <taxon>Pucciniales</taxon>
        <taxon>Pucciniaceae</taxon>
        <taxon>Puccinia</taxon>
    </lineage>
</organism>
<keyword evidence="3" id="KW-1185">Reference proteome</keyword>
<dbReference type="OrthoDB" id="10636883at2759"/>
<dbReference type="Proteomes" id="UP000235388">
    <property type="component" value="Unassembled WGS sequence"/>
</dbReference>
<evidence type="ECO:0000313" key="2">
    <source>
        <dbReference type="EMBL" id="PLW56102.1"/>
    </source>
</evidence>
<dbReference type="EMBL" id="PGCJ01000024">
    <property type="protein sequence ID" value="PLW56102.1"/>
    <property type="molecule type" value="Genomic_DNA"/>
</dbReference>
<accession>A0A2N5W1N1</accession>
<dbReference type="AlphaFoldDB" id="A0A2N5W1N1"/>
<evidence type="ECO:0000259" key="1">
    <source>
        <dbReference type="Pfam" id="PF14303"/>
    </source>
</evidence>
<evidence type="ECO:0000313" key="3">
    <source>
        <dbReference type="Proteomes" id="UP000235388"/>
    </source>
</evidence>
<proteinExistence type="predicted"/>
<reference evidence="2 3" key="1">
    <citation type="submission" date="2017-11" db="EMBL/GenBank/DDBJ databases">
        <title>De novo assembly and phasing of dikaryotic genomes from two isolates of Puccinia coronata f. sp. avenae, the causal agent of oat crown rust.</title>
        <authorList>
            <person name="Miller M.E."/>
            <person name="Zhang Y."/>
            <person name="Omidvar V."/>
            <person name="Sperschneider J."/>
            <person name="Schwessinger B."/>
            <person name="Raley C."/>
            <person name="Palmer J.M."/>
            <person name="Garnica D."/>
            <person name="Upadhyaya N."/>
            <person name="Rathjen J."/>
            <person name="Taylor J.M."/>
            <person name="Park R.F."/>
            <person name="Dodds P.N."/>
            <person name="Hirsch C.D."/>
            <person name="Kianian S.F."/>
            <person name="Figueroa M."/>
        </authorList>
    </citation>
    <scope>NUCLEOTIDE SEQUENCE [LARGE SCALE GENOMIC DNA]</scope>
    <source>
        <strain evidence="2">12NC29</strain>
    </source>
</reference>
<gene>
    <name evidence="2" type="ORF">PCANC_04656</name>
</gene>